<name>A0A0F9NVJ6_9ZZZZ</name>
<feature type="region of interest" description="Disordered" evidence="2">
    <location>
        <begin position="90"/>
        <end position="115"/>
    </location>
</feature>
<protein>
    <submittedName>
        <fullName evidence="3">Uncharacterized protein</fullName>
    </submittedName>
</protein>
<keyword evidence="1" id="KW-0175">Coiled coil</keyword>
<dbReference type="NCBIfam" id="NF003708">
    <property type="entry name" value="PRK05325.1-3"/>
    <property type="match status" value="1"/>
</dbReference>
<feature type="region of interest" description="Disordered" evidence="2">
    <location>
        <begin position="1"/>
        <end position="29"/>
    </location>
</feature>
<sequence length="379" mass="43309">MTILQTSIVDRRKNGKGKSTGNRQKFIRRARGQIKKAVKDAIEKKKVKDILNDKDSAVSIPTKGISEPRFRHGKGGDRDFVLPGNHDKMVGDTIPKPKGGKGGCGPDASPDGEGEDDFVFTLTRDEFLDFFFEDLELPDLIKTQLKDLESYKLHRSGLTTTGMPANLNIIRSMRNAIGRQIALQAPYVEEIEELENKLRKTKSEAKKKKILEEIEEQEKEKNAVPFIDDVDIRYNSFEKRPNPTTQAVMFCLMDVSGSMGEYEKDLAKRFFMLLYIFLERHYEKIDIVFVRHHTTAEECTEKEFFYGKETGGTIVSSCLKKMDEIVRDRYNTSDWNIYAAQASDGDNWTDDGNLCVTLLDEKIMPVVQYFAYVQVGRDQ</sequence>
<proteinExistence type="predicted"/>
<dbReference type="InterPro" id="IPR006698">
    <property type="entry name" value="UPF0229"/>
</dbReference>
<evidence type="ECO:0000256" key="1">
    <source>
        <dbReference type="SAM" id="Coils"/>
    </source>
</evidence>
<feature type="non-terminal residue" evidence="3">
    <location>
        <position position="379"/>
    </location>
</feature>
<dbReference type="PANTHER" id="PTHR30510">
    <property type="entry name" value="UPF0229 PROTEIN YEAH"/>
    <property type="match status" value="1"/>
</dbReference>
<accession>A0A0F9NVJ6</accession>
<feature type="coiled-coil region" evidence="1">
    <location>
        <begin position="188"/>
        <end position="220"/>
    </location>
</feature>
<dbReference type="AlphaFoldDB" id="A0A0F9NVJ6"/>
<evidence type="ECO:0000256" key="2">
    <source>
        <dbReference type="SAM" id="MobiDB-lite"/>
    </source>
</evidence>
<reference evidence="3" key="1">
    <citation type="journal article" date="2015" name="Nature">
        <title>Complex archaea that bridge the gap between prokaryotes and eukaryotes.</title>
        <authorList>
            <person name="Spang A."/>
            <person name="Saw J.H."/>
            <person name="Jorgensen S.L."/>
            <person name="Zaremba-Niedzwiedzka K."/>
            <person name="Martijn J."/>
            <person name="Lind A.E."/>
            <person name="van Eijk R."/>
            <person name="Schleper C."/>
            <person name="Guy L."/>
            <person name="Ettema T.J."/>
        </authorList>
    </citation>
    <scope>NUCLEOTIDE SEQUENCE</scope>
</reference>
<organism evidence="3">
    <name type="scientific">marine sediment metagenome</name>
    <dbReference type="NCBI Taxonomy" id="412755"/>
    <lineage>
        <taxon>unclassified sequences</taxon>
        <taxon>metagenomes</taxon>
        <taxon>ecological metagenomes</taxon>
    </lineage>
</organism>
<dbReference type="PANTHER" id="PTHR30510:SF2">
    <property type="entry name" value="UPF0229 PROTEIN YEAH"/>
    <property type="match status" value="1"/>
</dbReference>
<dbReference type="Pfam" id="PF04285">
    <property type="entry name" value="DUF444"/>
    <property type="match status" value="1"/>
</dbReference>
<comment type="caution">
    <text evidence="3">The sequence shown here is derived from an EMBL/GenBank/DDBJ whole genome shotgun (WGS) entry which is preliminary data.</text>
</comment>
<gene>
    <name evidence="3" type="ORF">LCGC14_0921440</name>
</gene>
<dbReference type="NCBIfam" id="NF003707">
    <property type="entry name" value="PRK05325.1-2"/>
    <property type="match status" value="1"/>
</dbReference>
<dbReference type="EMBL" id="LAZR01003114">
    <property type="protein sequence ID" value="KKN21839.1"/>
    <property type="molecule type" value="Genomic_DNA"/>
</dbReference>
<evidence type="ECO:0000313" key="3">
    <source>
        <dbReference type="EMBL" id="KKN21839.1"/>
    </source>
</evidence>